<evidence type="ECO:0000256" key="4">
    <source>
        <dbReference type="ARBA" id="ARBA00022741"/>
    </source>
</evidence>
<dbReference type="CDD" id="cd14858">
    <property type="entry name" value="TrmE_N"/>
    <property type="match status" value="1"/>
</dbReference>
<evidence type="ECO:0000313" key="9">
    <source>
        <dbReference type="Proteomes" id="UP001487740"/>
    </source>
</evidence>
<accession>A0AAW0UYN7</accession>
<evidence type="ECO:0000256" key="5">
    <source>
        <dbReference type="ARBA" id="ARBA00023134"/>
    </source>
</evidence>
<dbReference type="InterPro" id="IPR018948">
    <property type="entry name" value="GTP-bd_TrmE_N"/>
</dbReference>
<keyword evidence="5" id="KW-0342">GTP-binding</keyword>
<dbReference type="PANTHER" id="PTHR42714:SF2">
    <property type="entry name" value="TRNA MODIFICATION GTPASE GTPBP3, MITOCHONDRIAL"/>
    <property type="match status" value="1"/>
</dbReference>
<dbReference type="GO" id="GO:0005739">
    <property type="term" value="C:mitochondrion"/>
    <property type="evidence" value="ECO:0007669"/>
    <property type="project" value="UniProtKB-SubCell"/>
</dbReference>
<comment type="caution">
    <text evidence="8">The sequence shown here is derived from an EMBL/GenBank/DDBJ whole genome shotgun (WGS) entry which is preliminary data.</text>
</comment>
<dbReference type="SUPFAM" id="SSF52540">
    <property type="entry name" value="P-loop containing nucleoside triphosphate hydrolases"/>
    <property type="match status" value="1"/>
</dbReference>
<dbReference type="InterPro" id="IPR025867">
    <property type="entry name" value="MnmE_helical"/>
</dbReference>
<dbReference type="Gene3D" id="3.30.1360.120">
    <property type="entry name" value="Probable tRNA modification gtpase trme, domain 1"/>
    <property type="match status" value="1"/>
</dbReference>
<evidence type="ECO:0000259" key="7">
    <source>
        <dbReference type="Pfam" id="PF12631"/>
    </source>
</evidence>
<dbReference type="PANTHER" id="PTHR42714">
    <property type="entry name" value="TRNA MODIFICATION GTPASE GTPBP3"/>
    <property type="match status" value="1"/>
</dbReference>
<dbReference type="InterPro" id="IPR027368">
    <property type="entry name" value="MnmE_dom2"/>
</dbReference>
<dbReference type="NCBIfam" id="TIGR00231">
    <property type="entry name" value="small_GTP"/>
    <property type="match status" value="1"/>
</dbReference>
<dbReference type="Pfam" id="PF12631">
    <property type="entry name" value="MnmE_helical"/>
    <property type="match status" value="1"/>
</dbReference>
<reference evidence="8 9" key="1">
    <citation type="submission" date="2023-03" db="EMBL/GenBank/DDBJ databases">
        <title>High-quality genome of Scylla paramamosain provides insights in environmental adaptation.</title>
        <authorList>
            <person name="Zhang L."/>
        </authorList>
    </citation>
    <scope>NUCLEOTIDE SEQUENCE [LARGE SCALE GENOMIC DNA]</scope>
    <source>
        <strain evidence="8">LZ_2023a</strain>
        <tissue evidence="8">Muscle</tissue>
    </source>
</reference>
<dbReference type="CDD" id="cd04164">
    <property type="entry name" value="trmE"/>
    <property type="match status" value="1"/>
</dbReference>
<dbReference type="NCBIfam" id="NF003661">
    <property type="entry name" value="PRK05291.1-3"/>
    <property type="match status" value="1"/>
</dbReference>
<dbReference type="InterPro" id="IPR027417">
    <property type="entry name" value="P-loop_NTPase"/>
</dbReference>
<evidence type="ECO:0000313" key="8">
    <source>
        <dbReference type="EMBL" id="KAK8405199.1"/>
    </source>
</evidence>
<feature type="domain" description="MnmE helical" evidence="7">
    <location>
        <begin position="137"/>
        <end position="285"/>
    </location>
</feature>
<evidence type="ECO:0000256" key="1">
    <source>
        <dbReference type="ARBA" id="ARBA00004173"/>
    </source>
</evidence>
<dbReference type="InterPro" id="IPR027266">
    <property type="entry name" value="TrmE/GcvT-like"/>
</dbReference>
<protein>
    <submittedName>
        <fullName evidence="8">Uncharacterized protein</fullName>
    </submittedName>
</protein>
<dbReference type="GO" id="GO:0030488">
    <property type="term" value="P:tRNA methylation"/>
    <property type="evidence" value="ECO:0007669"/>
    <property type="project" value="TreeGrafter"/>
</dbReference>
<dbReference type="Proteomes" id="UP001487740">
    <property type="component" value="Unassembled WGS sequence"/>
</dbReference>
<proteinExistence type="inferred from homology"/>
<dbReference type="AlphaFoldDB" id="A0AAW0UYN7"/>
<dbReference type="InterPro" id="IPR005225">
    <property type="entry name" value="Small_GTP-bd"/>
</dbReference>
<sequence>MLRTAVRGAVRQQSALLALHWERPSRCAASTVFALSSGQGKCGVGVVRVSGEQANYALTSMTHPATLPRPRTATLRRIVHPTTGEALDREDSCELHIHGGPAVIAAVLAALGTLPGYVPAQPGDFTKRAFYQGKLDLTSVEGLGDLIHAETEAQRKQALQQMEGALAHLYTRWRQSLLQCRASLEAYIDFSEDENIEEGVVEEVMVKLQQLVQDLQHHLADSRRGERLRSGLQLAILGQPNVGKSSLLNALTQRPTAIVSPIPGTTRDVVQTVVDLGGYPVVLSDTAGLRNTEDPVESEGVCRALARANKADLAIVVLEAPEVLSAIKNETFQVA</sequence>
<dbReference type="Gene3D" id="1.20.120.430">
    <property type="entry name" value="tRNA modification GTPase MnmE domain 2"/>
    <property type="match status" value="1"/>
</dbReference>
<feature type="domain" description="GTP-binding protein TrmE N-terminal" evidence="6">
    <location>
        <begin position="31"/>
        <end position="134"/>
    </location>
</feature>
<dbReference type="InterPro" id="IPR031168">
    <property type="entry name" value="G_TrmE"/>
</dbReference>
<dbReference type="FunFam" id="3.30.1360.120:FF:000007">
    <property type="entry name" value="tRNA modification GTPase GTPBP3, mitochondrial"/>
    <property type="match status" value="1"/>
</dbReference>
<dbReference type="EMBL" id="JARAKH010000003">
    <property type="protein sequence ID" value="KAK8405199.1"/>
    <property type="molecule type" value="Genomic_DNA"/>
</dbReference>
<comment type="subcellular location">
    <subcellularLocation>
        <location evidence="1">Mitochondrion</location>
    </subcellularLocation>
</comment>
<evidence type="ECO:0000256" key="2">
    <source>
        <dbReference type="ARBA" id="ARBA00011043"/>
    </source>
</evidence>
<evidence type="ECO:0000259" key="6">
    <source>
        <dbReference type="Pfam" id="PF10396"/>
    </source>
</evidence>
<keyword evidence="9" id="KW-1185">Reference proteome</keyword>
<keyword evidence="3" id="KW-0819">tRNA processing</keyword>
<name>A0AAW0UYN7_SCYPA</name>
<keyword evidence="4" id="KW-0547">Nucleotide-binding</keyword>
<dbReference type="Pfam" id="PF10396">
    <property type="entry name" value="TrmE_N"/>
    <property type="match status" value="1"/>
</dbReference>
<organism evidence="8 9">
    <name type="scientific">Scylla paramamosain</name>
    <name type="common">Mud crab</name>
    <dbReference type="NCBI Taxonomy" id="85552"/>
    <lineage>
        <taxon>Eukaryota</taxon>
        <taxon>Metazoa</taxon>
        <taxon>Ecdysozoa</taxon>
        <taxon>Arthropoda</taxon>
        <taxon>Crustacea</taxon>
        <taxon>Multicrustacea</taxon>
        <taxon>Malacostraca</taxon>
        <taxon>Eumalacostraca</taxon>
        <taxon>Eucarida</taxon>
        <taxon>Decapoda</taxon>
        <taxon>Pleocyemata</taxon>
        <taxon>Brachyura</taxon>
        <taxon>Eubrachyura</taxon>
        <taxon>Portunoidea</taxon>
        <taxon>Portunidae</taxon>
        <taxon>Portuninae</taxon>
        <taxon>Scylla</taxon>
    </lineage>
</organism>
<dbReference type="GO" id="GO:0005525">
    <property type="term" value="F:GTP binding"/>
    <property type="evidence" value="ECO:0007669"/>
    <property type="project" value="UniProtKB-KW"/>
</dbReference>
<gene>
    <name evidence="8" type="ORF">O3P69_001633</name>
</gene>
<dbReference type="Gene3D" id="3.40.50.300">
    <property type="entry name" value="P-loop containing nucleotide triphosphate hydrolases"/>
    <property type="match status" value="1"/>
</dbReference>
<dbReference type="GO" id="GO:0002098">
    <property type="term" value="P:tRNA wobble uridine modification"/>
    <property type="evidence" value="ECO:0007669"/>
    <property type="project" value="TreeGrafter"/>
</dbReference>
<comment type="similarity">
    <text evidence="2">Belongs to the TRAFAC class TrmE-Era-EngA-EngB-Septin-like GTPase superfamily. TrmE GTPase family.</text>
</comment>
<evidence type="ECO:0000256" key="3">
    <source>
        <dbReference type="ARBA" id="ARBA00022694"/>
    </source>
</evidence>